<dbReference type="InterPro" id="IPR001482">
    <property type="entry name" value="T2SS/T4SS_dom"/>
</dbReference>
<name>A0A2N2DYU5_9BACT</name>
<dbReference type="GO" id="GO:0005524">
    <property type="term" value="F:ATP binding"/>
    <property type="evidence" value="ECO:0007669"/>
    <property type="project" value="UniProtKB-KW"/>
</dbReference>
<proteinExistence type="inferred from homology"/>
<evidence type="ECO:0000259" key="4">
    <source>
        <dbReference type="Pfam" id="PF00437"/>
    </source>
</evidence>
<reference evidence="6 7" key="1">
    <citation type="journal article" date="2017" name="ISME J.">
        <title>Potential for microbial H2 and metal transformations associated with novel bacteria and archaea in deep terrestrial subsurface sediments.</title>
        <authorList>
            <person name="Hernsdorf A.W."/>
            <person name="Amano Y."/>
            <person name="Miyakawa K."/>
            <person name="Ise K."/>
            <person name="Suzuki Y."/>
            <person name="Anantharaman K."/>
            <person name="Probst A."/>
            <person name="Burstein D."/>
            <person name="Thomas B.C."/>
            <person name="Banfield J.F."/>
        </authorList>
    </citation>
    <scope>NUCLEOTIDE SEQUENCE [LARGE SCALE GENOMIC DNA]</scope>
    <source>
        <strain evidence="6">HGW-Falkowbacteria-2</strain>
    </source>
</reference>
<dbReference type="Gene3D" id="3.30.450.90">
    <property type="match status" value="1"/>
</dbReference>
<feature type="non-terminal residue" evidence="6">
    <location>
        <position position="314"/>
    </location>
</feature>
<organism evidence="6 7">
    <name type="scientific">Candidatus Falkowbacteria bacterium HGW-Falkowbacteria-2</name>
    <dbReference type="NCBI Taxonomy" id="2013769"/>
    <lineage>
        <taxon>Bacteria</taxon>
        <taxon>Candidatus Falkowiibacteriota</taxon>
    </lineage>
</organism>
<feature type="domain" description="Type II secretion system protein GspE N-terminal" evidence="5">
    <location>
        <begin position="59"/>
        <end position="147"/>
    </location>
</feature>
<dbReference type="Proteomes" id="UP000233325">
    <property type="component" value="Unassembled WGS sequence"/>
</dbReference>
<comment type="similarity">
    <text evidence="1">Belongs to the GSP E family.</text>
</comment>
<evidence type="ECO:0008006" key="8">
    <source>
        <dbReference type="Google" id="ProtNLM"/>
    </source>
</evidence>
<dbReference type="EMBL" id="PHAH01000038">
    <property type="protein sequence ID" value="PKM87621.1"/>
    <property type="molecule type" value="Genomic_DNA"/>
</dbReference>
<keyword evidence="3" id="KW-0067">ATP-binding</keyword>
<protein>
    <recommendedName>
        <fullName evidence="8">Type II secretion system protein GspE</fullName>
    </recommendedName>
</protein>
<dbReference type="PANTHER" id="PTHR30258:SF1">
    <property type="entry name" value="PROTEIN TRANSPORT PROTEIN HOFB HOMOLOG"/>
    <property type="match status" value="1"/>
</dbReference>
<dbReference type="SUPFAM" id="SSF52540">
    <property type="entry name" value="P-loop containing nucleoside triphosphate hydrolases"/>
    <property type="match status" value="1"/>
</dbReference>
<dbReference type="InterPro" id="IPR037257">
    <property type="entry name" value="T2SS_E_N_sf"/>
</dbReference>
<accession>A0A2N2DYU5</accession>
<gene>
    <name evidence="6" type="ORF">CVU83_02785</name>
</gene>
<dbReference type="Pfam" id="PF00437">
    <property type="entry name" value="T2SSE"/>
    <property type="match status" value="1"/>
</dbReference>
<evidence type="ECO:0000259" key="5">
    <source>
        <dbReference type="Pfam" id="PF05157"/>
    </source>
</evidence>
<evidence type="ECO:0000256" key="3">
    <source>
        <dbReference type="ARBA" id="ARBA00022840"/>
    </source>
</evidence>
<dbReference type="PANTHER" id="PTHR30258">
    <property type="entry name" value="TYPE II SECRETION SYSTEM PROTEIN GSPE-RELATED"/>
    <property type="match status" value="1"/>
</dbReference>
<dbReference type="SUPFAM" id="SSF160246">
    <property type="entry name" value="EspE N-terminal domain-like"/>
    <property type="match status" value="1"/>
</dbReference>
<dbReference type="AlphaFoldDB" id="A0A2N2DYU5"/>
<dbReference type="Pfam" id="PF05157">
    <property type="entry name" value="MshEN"/>
    <property type="match status" value="1"/>
</dbReference>
<dbReference type="InterPro" id="IPR027417">
    <property type="entry name" value="P-loop_NTPase"/>
</dbReference>
<evidence type="ECO:0000256" key="2">
    <source>
        <dbReference type="ARBA" id="ARBA00022741"/>
    </source>
</evidence>
<evidence type="ECO:0000313" key="6">
    <source>
        <dbReference type="EMBL" id="PKM87621.1"/>
    </source>
</evidence>
<dbReference type="InterPro" id="IPR007831">
    <property type="entry name" value="T2SS_GspE_N"/>
</dbReference>
<feature type="domain" description="Bacterial type II secretion system protein E" evidence="4">
    <location>
        <begin position="180"/>
        <end position="313"/>
    </location>
</feature>
<evidence type="ECO:0000313" key="7">
    <source>
        <dbReference type="Proteomes" id="UP000233325"/>
    </source>
</evidence>
<sequence>MDKQEQLLRVLTEKKLISAEQIAEYNNQASDTKMALPFFLITKKIVNEEQLTEAKAEAYGLPYFLYADEKIPEEVLNFIPEEIARNYNVVCFARENKTIKMGLIEPNLKAMEAVNFLALDEKLTVEYYLISQASWQKIFKQYQKIEEEISSALQVKAKEEGDEVIALKSDEEALTGEDINSAPVSRIVSVIIRHAVEARASDIHIEPFDKESRVRYRIDGILHTSLTLPKSIHNAIIARIKVMSKLKLDETRVPQDGRIRLLVSGRAVDFRISTLPLASQEKVVMRILDTAKGAPALEDLGFNVNSLRAMNEAV</sequence>
<evidence type="ECO:0000256" key="1">
    <source>
        <dbReference type="ARBA" id="ARBA00006611"/>
    </source>
</evidence>
<dbReference type="GO" id="GO:0016887">
    <property type="term" value="F:ATP hydrolysis activity"/>
    <property type="evidence" value="ECO:0007669"/>
    <property type="project" value="TreeGrafter"/>
</dbReference>
<dbReference type="GO" id="GO:0005886">
    <property type="term" value="C:plasma membrane"/>
    <property type="evidence" value="ECO:0007669"/>
    <property type="project" value="TreeGrafter"/>
</dbReference>
<comment type="caution">
    <text evidence="6">The sequence shown here is derived from an EMBL/GenBank/DDBJ whole genome shotgun (WGS) entry which is preliminary data.</text>
</comment>
<keyword evidence="2" id="KW-0547">Nucleotide-binding</keyword>